<reference evidence="1 2" key="2">
    <citation type="journal article" date="2022" name="Mol. Biol. Evol.">
        <title>Comparative Genomics Reveals Insights into the Divergent Evolution of Astigmatic Mites and Household Pest Adaptations.</title>
        <authorList>
            <person name="Xiong Q."/>
            <person name="Wan A.T."/>
            <person name="Liu X."/>
            <person name="Fung C.S."/>
            <person name="Xiao X."/>
            <person name="Malainual N."/>
            <person name="Hou J."/>
            <person name="Wang L."/>
            <person name="Wang M."/>
            <person name="Yang K.Y."/>
            <person name="Cui Y."/>
            <person name="Leung E.L."/>
            <person name="Nong W."/>
            <person name="Shin S.K."/>
            <person name="Au S.W."/>
            <person name="Jeong K.Y."/>
            <person name="Chew F.T."/>
            <person name="Hui J.H."/>
            <person name="Leung T.F."/>
            <person name="Tungtrongchitr A."/>
            <person name="Zhong N."/>
            <person name="Liu Z."/>
            <person name="Tsui S.K."/>
        </authorList>
    </citation>
    <scope>NUCLEOTIDE SEQUENCE [LARGE SCALE GENOMIC DNA]</scope>
    <source>
        <strain evidence="1">Derp</strain>
    </source>
</reference>
<dbReference type="EMBL" id="NJHN03000046">
    <property type="protein sequence ID" value="KAH9421101.1"/>
    <property type="molecule type" value="Genomic_DNA"/>
</dbReference>
<sequence>MFMFIFDILSIWTQFNNTHFKLDLLYCLYIPTLTLLLLNEKLNHKQTNETAMNEDMVSNSLGDNFSHLSCVEFSCKDIDVSFSIKSSSILVFIPPPPPPPPIPVPLSDNVVDGSGI</sequence>
<accession>A0ABQ8JEQ7</accession>
<gene>
    <name evidence="1" type="ORF">DERP_010039</name>
</gene>
<evidence type="ECO:0000313" key="1">
    <source>
        <dbReference type="EMBL" id="KAH9421101.1"/>
    </source>
</evidence>
<name>A0ABQ8JEQ7_DERPT</name>
<keyword evidence="2" id="KW-1185">Reference proteome</keyword>
<comment type="caution">
    <text evidence="1">The sequence shown here is derived from an EMBL/GenBank/DDBJ whole genome shotgun (WGS) entry which is preliminary data.</text>
</comment>
<dbReference type="Proteomes" id="UP000887458">
    <property type="component" value="Unassembled WGS sequence"/>
</dbReference>
<reference evidence="1 2" key="1">
    <citation type="journal article" date="2018" name="J. Allergy Clin. Immunol.">
        <title>High-quality assembly of Dermatophagoides pteronyssinus genome and transcriptome reveals a wide range of novel allergens.</title>
        <authorList>
            <person name="Liu X.Y."/>
            <person name="Yang K.Y."/>
            <person name="Wang M.Q."/>
            <person name="Kwok J.S."/>
            <person name="Zeng X."/>
            <person name="Yang Z."/>
            <person name="Xiao X.J."/>
            <person name="Lau C.P."/>
            <person name="Li Y."/>
            <person name="Huang Z.M."/>
            <person name="Ba J.G."/>
            <person name="Yim A.K."/>
            <person name="Ouyang C.Y."/>
            <person name="Ngai S.M."/>
            <person name="Chan T.F."/>
            <person name="Leung E.L."/>
            <person name="Liu L."/>
            <person name="Liu Z.G."/>
            <person name="Tsui S.K."/>
        </authorList>
    </citation>
    <scope>NUCLEOTIDE SEQUENCE [LARGE SCALE GENOMIC DNA]</scope>
    <source>
        <strain evidence="1">Derp</strain>
    </source>
</reference>
<evidence type="ECO:0000313" key="2">
    <source>
        <dbReference type="Proteomes" id="UP000887458"/>
    </source>
</evidence>
<proteinExistence type="predicted"/>
<organism evidence="1 2">
    <name type="scientific">Dermatophagoides pteronyssinus</name>
    <name type="common">European house dust mite</name>
    <dbReference type="NCBI Taxonomy" id="6956"/>
    <lineage>
        <taxon>Eukaryota</taxon>
        <taxon>Metazoa</taxon>
        <taxon>Ecdysozoa</taxon>
        <taxon>Arthropoda</taxon>
        <taxon>Chelicerata</taxon>
        <taxon>Arachnida</taxon>
        <taxon>Acari</taxon>
        <taxon>Acariformes</taxon>
        <taxon>Sarcoptiformes</taxon>
        <taxon>Astigmata</taxon>
        <taxon>Psoroptidia</taxon>
        <taxon>Analgoidea</taxon>
        <taxon>Pyroglyphidae</taxon>
        <taxon>Dermatophagoidinae</taxon>
        <taxon>Dermatophagoides</taxon>
    </lineage>
</organism>
<protein>
    <submittedName>
        <fullName evidence="1">Uncharacterized protein</fullName>
    </submittedName>
</protein>